<organism evidence="3 4">
    <name type="scientific">Gymnopus androsaceus JB14</name>
    <dbReference type="NCBI Taxonomy" id="1447944"/>
    <lineage>
        <taxon>Eukaryota</taxon>
        <taxon>Fungi</taxon>
        <taxon>Dikarya</taxon>
        <taxon>Basidiomycota</taxon>
        <taxon>Agaricomycotina</taxon>
        <taxon>Agaricomycetes</taxon>
        <taxon>Agaricomycetidae</taxon>
        <taxon>Agaricales</taxon>
        <taxon>Marasmiineae</taxon>
        <taxon>Omphalotaceae</taxon>
        <taxon>Gymnopus</taxon>
    </lineage>
</organism>
<dbReference type="OrthoDB" id="10006572at2759"/>
<name>A0A6A4GY31_9AGAR</name>
<dbReference type="InterPro" id="IPR038096">
    <property type="entry name" value="TEA/ATTS_sf"/>
</dbReference>
<feature type="domain" description="TEA" evidence="2">
    <location>
        <begin position="13"/>
        <end position="78"/>
    </location>
</feature>
<reference evidence="3" key="1">
    <citation type="journal article" date="2019" name="Environ. Microbiol.">
        <title>Fungal ecological strategies reflected in gene transcription - a case study of two litter decomposers.</title>
        <authorList>
            <person name="Barbi F."/>
            <person name="Kohler A."/>
            <person name="Barry K."/>
            <person name="Baskaran P."/>
            <person name="Daum C."/>
            <person name="Fauchery L."/>
            <person name="Ihrmark K."/>
            <person name="Kuo A."/>
            <person name="LaButti K."/>
            <person name="Lipzen A."/>
            <person name="Morin E."/>
            <person name="Grigoriev I.V."/>
            <person name="Henrissat B."/>
            <person name="Lindahl B."/>
            <person name="Martin F."/>
        </authorList>
    </citation>
    <scope>NUCLEOTIDE SEQUENCE</scope>
    <source>
        <strain evidence="3">JB14</strain>
    </source>
</reference>
<comment type="similarity">
    <text evidence="1">Belongs to the TEC1 family.</text>
</comment>
<feature type="non-terminal residue" evidence="3">
    <location>
        <position position="1"/>
    </location>
</feature>
<evidence type="ECO:0000256" key="1">
    <source>
        <dbReference type="ARBA" id="ARBA00008421"/>
    </source>
</evidence>
<keyword evidence="4" id="KW-1185">Reference proteome</keyword>
<accession>A0A6A4GY31</accession>
<dbReference type="Proteomes" id="UP000799118">
    <property type="component" value="Unassembled WGS sequence"/>
</dbReference>
<dbReference type="Gene3D" id="6.10.20.40">
    <property type="entry name" value="TEA/ATTS domain"/>
    <property type="match status" value="1"/>
</dbReference>
<evidence type="ECO:0000313" key="3">
    <source>
        <dbReference type="EMBL" id="KAE9390799.1"/>
    </source>
</evidence>
<dbReference type="GO" id="GO:0003700">
    <property type="term" value="F:DNA-binding transcription factor activity"/>
    <property type="evidence" value="ECO:0007669"/>
    <property type="project" value="InterPro"/>
</dbReference>
<proteinExistence type="inferred from homology"/>
<dbReference type="InterPro" id="IPR000818">
    <property type="entry name" value="TEA/ATTS_dom"/>
</dbReference>
<dbReference type="EMBL" id="ML769646">
    <property type="protein sequence ID" value="KAE9390799.1"/>
    <property type="molecule type" value="Genomic_DNA"/>
</dbReference>
<sequence>RKHYKLSKDGSGSAVWPKFIEKIFIEGISLDYSAKASESPKKCCSRLRNTFLVQHLARHGVNRSRKQVASHLQVLKNMWKDEGNY</sequence>
<dbReference type="AlphaFoldDB" id="A0A6A4GY31"/>
<protein>
    <recommendedName>
        <fullName evidence="2">TEA domain-containing protein</fullName>
    </recommendedName>
</protein>
<gene>
    <name evidence="3" type="ORF">BT96DRAFT_747652</name>
</gene>
<evidence type="ECO:0000313" key="4">
    <source>
        <dbReference type="Proteomes" id="UP000799118"/>
    </source>
</evidence>
<feature type="non-terminal residue" evidence="3">
    <location>
        <position position="85"/>
    </location>
</feature>
<dbReference type="Pfam" id="PF01285">
    <property type="entry name" value="TEA"/>
    <property type="match status" value="1"/>
</dbReference>
<evidence type="ECO:0000259" key="2">
    <source>
        <dbReference type="Pfam" id="PF01285"/>
    </source>
</evidence>